<comment type="caution">
    <text evidence="2">The sequence shown here is derived from an EMBL/GenBank/DDBJ whole genome shotgun (WGS) entry which is preliminary data.</text>
</comment>
<accession>A0ABQ5INP0</accession>
<evidence type="ECO:0000313" key="3">
    <source>
        <dbReference type="Proteomes" id="UP001151760"/>
    </source>
</evidence>
<organism evidence="2 3">
    <name type="scientific">Tanacetum coccineum</name>
    <dbReference type="NCBI Taxonomy" id="301880"/>
    <lineage>
        <taxon>Eukaryota</taxon>
        <taxon>Viridiplantae</taxon>
        <taxon>Streptophyta</taxon>
        <taxon>Embryophyta</taxon>
        <taxon>Tracheophyta</taxon>
        <taxon>Spermatophyta</taxon>
        <taxon>Magnoliopsida</taxon>
        <taxon>eudicotyledons</taxon>
        <taxon>Gunneridae</taxon>
        <taxon>Pentapetalae</taxon>
        <taxon>asterids</taxon>
        <taxon>campanulids</taxon>
        <taxon>Asterales</taxon>
        <taxon>Asteraceae</taxon>
        <taxon>Asteroideae</taxon>
        <taxon>Anthemideae</taxon>
        <taxon>Anthemidinae</taxon>
        <taxon>Tanacetum</taxon>
    </lineage>
</organism>
<reference evidence="2" key="2">
    <citation type="submission" date="2022-01" db="EMBL/GenBank/DDBJ databases">
        <authorList>
            <person name="Yamashiro T."/>
            <person name="Shiraishi A."/>
            <person name="Satake H."/>
            <person name="Nakayama K."/>
        </authorList>
    </citation>
    <scope>NUCLEOTIDE SEQUENCE</scope>
</reference>
<feature type="compositionally biased region" description="Basic and acidic residues" evidence="1">
    <location>
        <begin position="43"/>
        <end position="57"/>
    </location>
</feature>
<sequence>METTVGKPLRLGYGALRCRELATEEDQRYSTFEVGQGSGSAPEPERSERCQHLDRPHSPLGQTRRTTPGSLPISPLHSDVPSPVSSPLILLIFSSPVATPTASIPVDEDQFIKVGAQLELYRSILQDHTQCLDAMPPTLSLEQEKERAVMTFRALWRPVLALETWTGHVDTRMENMSRAGYDDHRLVHDLLVQQNSLQHELQEMRGRVTVLERERDREEQ</sequence>
<name>A0ABQ5INP0_9ASTR</name>
<evidence type="ECO:0000313" key="2">
    <source>
        <dbReference type="EMBL" id="GJU01815.1"/>
    </source>
</evidence>
<reference evidence="2" key="1">
    <citation type="journal article" date="2022" name="Int. J. Mol. Sci.">
        <title>Draft Genome of Tanacetum Coccineum: Genomic Comparison of Closely Related Tanacetum-Family Plants.</title>
        <authorList>
            <person name="Yamashiro T."/>
            <person name="Shiraishi A."/>
            <person name="Nakayama K."/>
            <person name="Satake H."/>
        </authorList>
    </citation>
    <scope>NUCLEOTIDE SEQUENCE</scope>
</reference>
<feature type="compositionally biased region" description="Polar residues" evidence="1">
    <location>
        <begin position="60"/>
        <end position="69"/>
    </location>
</feature>
<gene>
    <name evidence="2" type="ORF">Tco_1112153</name>
</gene>
<proteinExistence type="predicted"/>
<protein>
    <submittedName>
        <fullName evidence="2">Uncharacterized protein</fullName>
    </submittedName>
</protein>
<feature type="region of interest" description="Disordered" evidence="1">
    <location>
        <begin position="26"/>
        <end position="79"/>
    </location>
</feature>
<dbReference type="Proteomes" id="UP001151760">
    <property type="component" value="Unassembled WGS sequence"/>
</dbReference>
<keyword evidence="3" id="KW-1185">Reference proteome</keyword>
<dbReference type="EMBL" id="BQNB010020999">
    <property type="protein sequence ID" value="GJU01815.1"/>
    <property type="molecule type" value="Genomic_DNA"/>
</dbReference>
<evidence type="ECO:0000256" key="1">
    <source>
        <dbReference type="SAM" id="MobiDB-lite"/>
    </source>
</evidence>